<dbReference type="EMBL" id="KV876085">
    <property type="protein sequence ID" value="RZR74017.1"/>
    <property type="molecule type" value="Genomic_DNA"/>
</dbReference>
<keyword evidence="1" id="KW-0812">Transmembrane</keyword>
<organism evidence="3">
    <name type="scientific">Ensete ventricosum</name>
    <name type="common">Abyssinian banana</name>
    <name type="synonym">Musa ensete</name>
    <dbReference type="NCBI Taxonomy" id="4639"/>
    <lineage>
        <taxon>Eukaryota</taxon>
        <taxon>Viridiplantae</taxon>
        <taxon>Streptophyta</taxon>
        <taxon>Embryophyta</taxon>
        <taxon>Tracheophyta</taxon>
        <taxon>Spermatophyta</taxon>
        <taxon>Magnoliopsida</taxon>
        <taxon>Liliopsida</taxon>
        <taxon>Zingiberales</taxon>
        <taxon>Musaceae</taxon>
        <taxon>Ensete</taxon>
    </lineage>
</organism>
<keyword evidence="2" id="KW-0732">Signal</keyword>
<dbReference type="Proteomes" id="UP000290560">
    <property type="component" value="Unassembled WGS sequence"/>
</dbReference>
<gene>
    <name evidence="3" type="ORF">BHM03_00031094</name>
</gene>
<evidence type="ECO:0008006" key="4">
    <source>
        <dbReference type="Google" id="ProtNLM"/>
    </source>
</evidence>
<feature type="chain" id="PRO_5019091442" description="Secreted protein" evidence="2">
    <location>
        <begin position="22"/>
        <end position="194"/>
    </location>
</feature>
<feature type="signal peptide" evidence="2">
    <location>
        <begin position="1"/>
        <end position="21"/>
    </location>
</feature>
<evidence type="ECO:0000313" key="3">
    <source>
        <dbReference type="EMBL" id="RZR74017.1"/>
    </source>
</evidence>
<evidence type="ECO:0000256" key="1">
    <source>
        <dbReference type="SAM" id="Phobius"/>
    </source>
</evidence>
<protein>
    <recommendedName>
        <fullName evidence="4">Secreted protein</fullName>
    </recommendedName>
</protein>
<accession>A0A445MIC1</accession>
<dbReference type="AlphaFoldDB" id="A0A445MIC1"/>
<keyword evidence="1" id="KW-1133">Transmembrane helix</keyword>
<name>A0A445MIC1_ENSVE</name>
<sequence>MGARRQVGWIYIFLLSNGSLSSTSKLETSSASAFSSSVGPHWLSQFLYRGVLPHEAIFLVHHHCCISSNKQRHLPYPICSRRRLLYLLVGVIPPAASVALFSLSRVPVRATAHRLLVLYREGITISFSLSNNSKSTTAALLSLPLRSIDRPSRSSISSAKVNRCQTFIAVDNTAVSLISGQDLRPSQELDLAGA</sequence>
<evidence type="ECO:0000256" key="2">
    <source>
        <dbReference type="SAM" id="SignalP"/>
    </source>
</evidence>
<keyword evidence="1" id="KW-0472">Membrane</keyword>
<reference evidence="3" key="1">
    <citation type="journal article" date="2018" name="Data Brief">
        <title>Genome sequence data from 17 accessions of Ensete ventricosum, a staple food crop for millions in Ethiopia.</title>
        <authorList>
            <person name="Yemataw Z."/>
            <person name="Muzemil S."/>
            <person name="Ambachew D."/>
            <person name="Tripathi L."/>
            <person name="Tesfaye K."/>
            <person name="Chala A."/>
            <person name="Farbos A."/>
            <person name="O'Neill P."/>
            <person name="Moore K."/>
            <person name="Grant M."/>
            <person name="Studholme D.J."/>
        </authorList>
    </citation>
    <scope>NUCLEOTIDE SEQUENCE [LARGE SCALE GENOMIC DNA]</scope>
    <source>
        <tissue evidence="3">Leaf</tissue>
    </source>
</reference>
<proteinExistence type="predicted"/>
<feature type="transmembrane region" description="Helical" evidence="1">
    <location>
        <begin position="84"/>
        <end position="104"/>
    </location>
</feature>